<dbReference type="InterPro" id="IPR011692">
    <property type="entry name" value="Stress_up-reg_Nod19"/>
</dbReference>
<reference evidence="3" key="2">
    <citation type="journal article" date="2023" name="Int. J. Mol. Sci.">
        <title>De Novo Assembly and Annotation of 11 Diverse Shrub Willow (Salix) Genomes Reveals Novel Gene Organization in Sex-Linked Regions.</title>
        <authorList>
            <person name="Hyden B."/>
            <person name="Feng K."/>
            <person name="Yates T.B."/>
            <person name="Jawdy S."/>
            <person name="Cereghino C."/>
            <person name="Smart L.B."/>
            <person name="Muchero W."/>
        </authorList>
    </citation>
    <scope>NUCLEOTIDE SEQUENCE</scope>
    <source>
        <tissue evidence="3">Shoot tip</tissue>
    </source>
</reference>
<dbReference type="OrthoDB" id="1923469at2759"/>
<keyword evidence="4" id="KW-1185">Reference proteome</keyword>
<evidence type="ECO:0000313" key="3">
    <source>
        <dbReference type="EMBL" id="KAJ6748297.1"/>
    </source>
</evidence>
<evidence type="ECO:0000256" key="2">
    <source>
        <dbReference type="SAM" id="SignalP"/>
    </source>
</evidence>
<sequence>MALRSQGGLLLPAILVLTLAFTVSCTIASPRIENKIKSVTFLSPEFVLEPGSVENRFYYNIDFPRGHVALKSFRAEVVDEAGKSIPLHETYLHHWLVGKYYQRQDMAENDGDQKIQPENYIFGGNSGICQGTTLRQYFGLGSETRKTDTHIPDPYAIEIGNPAEIPKGYEEKWMINVHAIDTRGAVDRLGCTECRCELYNVTVDEDGQTLRPGYKGGISCCYDQTRCKVRKGYEGARRSLYLRYTVEWIDWDCGIIPVKVFIFDVTDTGKRLNVSIGSSPEIGCQVEFDVASCNTGSAVSDGCVDVRRTSLTMPVGGSVIYGVAHQHTGGIGSTLYGEDGRVICNSEPIYGQGKDAGDEAGYIELWGLFYILVADRTPNPTNFWNSPIHIHEKIKVSKSSLAVVSLLGLVVVGVGLRHRLKKGERRRRL</sequence>
<dbReference type="PROSITE" id="PS51257">
    <property type="entry name" value="PROKAR_LIPOPROTEIN"/>
    <property type="match status" value="1"/>
</dbReference>
<dbReference type="PANTHER" id="PTHR33390:SF10">
    <property type="entry name" value="STRESS UP-REGULATED NOD 19 PROTEIN"/>
    <property type="match status" value="1"/>
</dbReference>
<keyword evidence="2" id="KW-0732">Signal</keyword>
<evidence type="ECO:0008006" key="5">
    <source>
        <dbReference type="Google" id="ProtNLM"/>
    </source>
</evidence>
<gene>
    <name evidence="3" type="ORF">OIU79_029415</name>
</gene>
<dbReference type="Proteomes" id="UP001151532">
    <property type="component" value="Chromosome 12"/>
</dbReference>
<accession>A0A9Q0VH24</accession>
<protein>
    <recommendedName>
        <fullName evidence="5">Stress up-regulated Nod 19</fullName>
    </recommendedName>
</protein>
<feature type="transmembrane region" description="Helical" evidence="1">
    <location>
        <begin position="401"/>
        <end position="420"/>
    </location>
</feature>
<feature type="chain" id="PRO_5040166857" description="Stress up-regulated Nod 19" evidence="2">
    <location>
        <begin position="29"/>
        <end position="429"/>
    </location>
</feature>
<proteinExistence type="predicted"/>
<comment type="caution">
    <text evidence="3">The sequence shown here is derived from an EMBL/GenBank/DDBJ whole genome shotgun (WGS) entry which is preliminary data.</text>
</comment>
<dbReference type="Pfam" id="PF07712">
    <property type="entry name" value="SURNod19"/>
    <property type="match status" value="1"/>
</dbReference>
<feature type="signal peptide" evidence="2">
    <location>
        <begin position="1"/>
        <end position="28"/>
    </location>
</feature>
<dbReference type="AlphaFoldDB" id="A0A9Q0VH24"/>
<evidence type="ECO:0000313" key="4">
    <source>
        <dbReference type="Proteomes" id="UP001151532"/>
    </source>
</evidence>
<keyword evidence="1" id="KW-0812">Transmembrane</keyword>
<dbReference type="PANTHER" id="PTHR33390">
    <property type="entry name" value="STRESS UP-REGULATED NOD 19 PROTEIN"/>
    <property type="match status" value="1"/>
</dbReference>
<keyword evidence="1" id="KW-1133">Transmembrane helix</keyword>
<name>A0A9Q0VH24_SALPP</name>
<evidence type="ECO:0000256" key="1">
    <source>
        <dbReference type="SAM" id="Phobius"/>
    </source>
</evidence>
<dbReference type="EMBL" id="JAPFFK010000008">
    <property type="protein sequence ID" value="KAJ6748297.1"/>
    <property type="molecule type" value="Genomic_DNA"/>
</dbReference>
<reference evidence="3" key="1">
    <citation type="submission" date="2022-11" db="EMBL/GenBank/DDBJ databases">
        <authorList>
            <person name="Hyden B.L."/>
            <person name="Feng K."/>
            <person name="Yates T."/>
            <person name="Jawdy S."/>
            <person name="Smart L.B."/>
            <person name="Muchero W."/>
        </authorList>
    </citation>
    <scope>NUCLEOTIDE SEQUENCE</scope>
    <source>
        <tissue evidence="3">Shoot tip</tissue>
    </source>
</reference>
<organism evidence="3 4">
    <name type="scientific">Salix purpurea</name>
    <name type="common">Purple osier willow</name>
    <dbReference type="NCBI Taxonomy" id="77065"/>
    <lineage>
        <taxon>Eukaryota</taxon>
        <taxon>Viridiplantae</taxon>
        <taxon>Streptophyta</taxon>
        <taxon>Embryophyta</taxon>
        <taxon>Tracheophyta</taxon>
        <taxon>Spermatophyta</taxon>
        <taxon>Magnoliopsida</taxon>
        <taxon>eudicotyledons</taxon>
        <taxon>Gunneridae</taxon>
        <taxon>Pentapetalae</taxon>
        <taxon>rosids</taxon>
        <taxon>fabids</taxon>
        <taxon>Malpighiales</taxon>
        <taxon>Salicaceae</taxon>
        <taxon>Saliceae</taxon>
        <taxon>Salix</taxon>
    </lineage>
</organism>
<keyword evidence="1" id="KW-0472">Membrane</keyword>